<organism evidence="3 4">
    <name type="scientific">Rhizosaccharibacter radicis</name>
    <dbReference type="NCBI Taxonomy" id="2782605"/>
    <lineage>
        <taxon>Bacteria</taxon>
        <taxon>Pseudomonadati</taxon>
        <taxon>Pseudomonadota</taxon>
        <taxon>Alphaproteobacteria</taxon>
        <taxon>Acetobacterales</taxon>
        <taxon>Acetobacteraceae</taxon>
        <taxon>Rhizosaccharibacter</taxon>
    </lineage>
</organism>
<dbReference type="GO" id="GO:0008168">
    <property type="term" value="F:methyltransferase activity"/>
    <property type="evidence" value="ECO:0007669"/>
    <property type="project" value="UniProtKB-KW"/>
</dbReference>
<gene>
    <name evidence="3" type="ORF">NFI88_13205</name>
</gene>
<dbReference type="Pfam" id="PF13649">
    <property type="entry name" value="Methyltransf_25"/>
    <property type="match status" value="1"/>
</dbReference>
<evidence type="ECO:0000259" key="2">
    <source>
        <dbReference type="Pfam" id="PF13649"/>
    </source>
</evidence>
<accession>A0ABT1VZL6</accession>
<dbReference type="CDD" id="cd02440">
    <property type="entry name" value="AdoMet_MTases"/>
    <property type="match status" value="1"/>
</dbReference>
<evidence type="ECO:0000313" key="3">
    <source>
        <dbReference type="EMBL" id="MCQ8241793.1"/>
    </source>
</evidence>
<dbReference type="SUPFAM" id="SSF53335">
    <property type="entry name" value="S-adenosyl-L-methionine-dependent methyltransferases"/>
    <property type="match status" value="1"/>
</dbReference>
<proteinExistence type="predicted"/>
<sequence length="291" mass="33222">MFHSGSIDLHRTFRDRDDESWLDILVSSLRIGEIDGVSMPGFPAEELQREIHGHSGEVSLHEAHAFFREVKSYAAFAGRPIAPHRTLLDFGCGWGRMLRLFMKDIEPARLFGADSTSRFLQEARRCNPAVNFLSCELVPPMILAPESLDYVVSWSVFSHLDEFLASRWVEEFARLLKPGGLLMMTTQSRRFIGFCAEQRLKRASGIRLDHPWHEACADSFVDETLENSRYEAGHFLHAASMQPPHPLSHYGEAIIPRGFVVKRWGHLFRMIEFLDNPVRLPQVLVVLQKPG</sequence>
<reference evidence="3 4" key="1">
    <citation type="submission" date="2022-06" db="EMBL/GenBank/DDBJ databases">
        <title>Rhizosaccharibacter gen. nov. sp. nov. KSS12, endophytic bacteria isolated from sugarcane.</title>
        <authorList>
            <person name="Pitiwittayakul N."/>
        </authorList>
    </citation>
    <scope>NUCLEOTIDE SEQUENCE [LARGE SCALE GENOMIC DNA]</scope>
    <source>
        <strain evidence="3 4">KSS12</strain>
    </source>
</reference>
<feature type="domain" description="Methyltransferase" evidence="2">
    <location>
        <begin position="88"/>
        <end position="180"/>
    </location>
</feature>
<evidence type="ECO:0000313" key="4">
    <source>
        <dbReference type="Proteomes" id="UP001524547"/>
    </source>
</evidence>
<protein>
    <submittedName>
        <fullName evidence="3">Methyltransferase domain-containing protein</fullName>
    </submittedName>
</protein>
<dbReference type="Gene3D" id="3.40.50.150">
    <property type="entry name" value="Vaccinia Virus protein VP39"/>
    <property type="match status" value="1"/>
</dbReference>
<dbReference type="RefSeq" id="WP_422920547.1">
    <property type="nucleotide sequence ID" value="NZ_JAMZEJ010000008.1"/>
</dbReference>
<dbReference type="GO" id="GO:0032259">
    <property type="term" value="P:methylation"/>
    <property type="evidence" value="ECO:0007669"/>
    <property type="project" value="UniProtKB-KW"/>
</dbReference>
<comment type="caution">
    <text evidence="3">The sequence shown here is derived from an EMBL/GenBank/DDBJ whole genome shotgun (WGS) entry which is preliminary data.</text>
</comment>
<keyword evidence="3" id="KW-0489">Methyltransferase</keyword>
<dbReference type="InterPro" id="IPR029063">
    <property type="entry name" value="SAM-dependent_MTases_sf"/>
</dbReference>
<keyword evidence="4" id="KW-1185">Reference proteome</keyword>
<dbReference type="InterPro" id="IPR041698">
    <property type="entry name" value="Methyltransf_25"/>
</dbReference>
<dbReference type="Proteomes" id="UP001524547">
    <property type="component" value="Unassembled WGS sequence"/>
</dbReference>
<dbReference type="EMBL" id="JAMZEJ010000008">
    <property type="protein sequence ID" value="MCQ8241793.1"/>
    <property type="molecule type" value="Genomic_DNA"/>
</dbReference>
<name>A0ABT1VZL6_9PROT</name>
<keyword evidence="1" id="KW-0808">Transferase</keyword>
<dbReference type="PANTHER" id="PTHR43861">
    <property type="entry name" value="TRANS-ACONITATE 2-METHYLTRANSFERASE-RELATED"/>
    <property type="match status" value="1"/>
</dbReference>
<evidence type="ECO:0000256" key="1">
    <source>
        <dbReference type="ARBA" id="ARBA00022679"/>
    </source>
</evidence>